<dbReference type="Proteomes" id="UP000319769">
    <property type="component" value="Unassembled WGS sequence"/>
</dbReference>
<dbReference type="Gene3D" id="3.40.50.720">
    <property type="entry name" value="NAD(P)-binding Rossmann-like Domain"/>
    <property type="match status" value="1"/>
</dbReference>
<comment type="similarity">
    <text evidence="2">Belongs to the zinc-containing alcohol dehydrogenase family.</text>
</comment>
<dbReference type="GO" id="GO:0016491">
    <property type="term" value="F:oxidoreductase activity"/>
    <property type="evidence" value="ECO:0007669"/>
    <property type="project" value="UniProtKB-KW"/>
</dbReference>
<dbReference type="OrthoDB" id="241504at2"/>
<proteinExistence type="inferred from homology"/>
<comment type="cofactor">
    <cofactor evidence="1">
        <name>Zn(2+)</name>
        <dbReference type="ChEBI" id="CHEBI:29105"/>
    </cofactor>
</comment>
<keyword evidence="4" id="KW-0862">Zinc</keyword>
<dbReference type="Pfam" id="PF08240">
    <property type="entry name" value="ADH_N"/>
    <property type="match status" value="1"/>
</dbReference>
<dbReference type="InterPro" id="IPR013149">
    <property type="entry name" value="ADH-like_C"/>
</dbReference>
<dbReference type="Gene3D" id="3.90.180.10">
    <property type="entry name" value="Medium-chain alcohol dehydrogenases, catalytic domain"/>
    <property type="match status" value="1"/>
</dbReference>
<evidence type="ECO:0000256" key="4">
    <source>
        <dbReference type="ARBA" id="ARBA00022833"/>
    </source>
</evidence>
<dbReference type="GO" id="GO:0046872">
    <property type="term" value="F:metal ion binding"/>
    <property type="evidence" value="ECO:0007669"/>
    <property type="project" value="UniProtKB-KW"/>
</dbReference>
<reference evidence="8" key="1">
    <citation type="submission" date="2019-09" db="EMBL/GenBank/DDBJ databases">
        <authorList>
            <person name="Teo W.F.A."/>
            <person name="Duangmal K."/>
        </authorList>
    </citation>
    <scope>NUCLEOTIDE SEQUENCE [LARGE SCALE GENOMIC DNA]</scope>
    <source>
        <strain evidence="8">K81G1</strain>
    </source>
</reference>
<evidence type="ECO:0000259" key="7">
    <source>
        <dbReference type="Pfam" id="PF08240"/>
    </source>
</evidence>
<feature type="domain" description="Alcohol dehydrogenase-like C-terminal" evidence="6">
    <location>
        <begin position="193"/>
        <end position="270"/>
    </location>
</feature>
<evidence type="ECO:0000256" key="2">
    <source>
        <dbReference type="ARBA" id="ARBA00008072"/>
    </source>
</evidence>
<evidence type="ECO:0000259" key="6">
    <source>
        <dbReference type="Pfam" id="PF00107"/>
    </source>
</evidence>
<evidence type="ECO:0000256" key="1">
    <source>
        <dbReference type="ARBA" id="ARBA00001947"/>
    </source>
</evidence>
<dbReference type="EMBL" id="VMNW02000076">
    <property type="protein sequence ID" value="KAA9153439.1"/>
    <property type="molecule type" value="Genomic_DNA"/>
</dbReference>
<dbReference type="RefSeq" id="WP_144756457.1">
    <property type="nucleotide sequence ID" value="NZ_VMNW02000076.1"/>
</dbReference>
<evidence type="ECO:0000256" key="3">
    <source>
        <dbReference type="ARBA" id="ARBA00022723"/>
    </source>
</evidence>
<name>A0A5N0UQA5_9PSEU</name>
<comment type="caution">
    <text evidence="8">The sequence shown here is derived from an EMBL/GenBank/DDBJ whole genome shotgun (WGS) entry which is preliminary data.</text>
</comment>
<dbReference type="SUPFAM" id="SSF51735">
    <property type="entry name" value="NAD(P)-binding Rossmann-fold domains"/>
    <property type="match status" value="1"/>
</dbReference>
<dbReference type="SUPFAM" id="SSF50129">
    <property type="entry name" value="GroES-like"/>
    <property type="match status" value="1"/>
</dbReference>
<sequence>MRAVRIADHAVTVRQVPDPVAVPGKTVRVRVRSAGICGSDLGFLAQGALSVTPGHEVAGLTDEGRPVAVRPDHPCAVCGMCQAGRSNLCPRAMTRFTGMAELDGGFADEVLAAPKNLHPLPDGLPLESGALGEPAAVATHALSRMGAPPGAEVAVIGAGAIGLTAAAMLAKTHRVRLVARHEHQFRAAEAIGVRTATAAGDADAVLDAAGSQSSLAAALDAVRPGGTVVSLGSASWAPKLSTAAVFKEVNLRLALIYTPEEFQAGLEFVARRADLQHALVTHRFALADAAGAFALAADRGPTGAIKVLIHP</sequence>
<keyword evidence="5" id="KW-0560">Oxidoreductase</keyword>
<dbReference type="Pfam" id="PF00107">
    <property type="entry name" value="ADH_zinc_N"/>
    <property type="match status" value="1"/>
</dbReference>
<dbReference type="InterPro" id="IPR011032">
    <property type="entry name" value="GroES-like_sf"/>
</dbReference>
<dbReference type="AlphaFoldDB" id="A0A5N0UQA5"/>
<organism evidence="8 9">
    <name type="scientific">Amycolatopsis acidicola</name>
    <dbReference type="NCBI Taxonomy" id="2596893"/>
    <lineage>
        <taxon>Bacteria</taxon>
        <taxon>Bacillati</taxon>
        <taxon>Actinomycetota</taxon>
        <taxon>Actinomycetes</taxon>
        <taxon>Pseudonocardiales</taxon>
        <taxon>Pseudonocardiaceae</taxon>
        <taxon>Amycolatopsis</taxon>
    </lineage>
</organism>
<keyword evidence="3" id="KW-0479">Metal-binding</keyword>
<protein>
    <submittedName>
        <fullName evidence="8">Alcohol dehydrogenase catalytic domain-containing protein</fullName>
    </submittedName>
</protein>
<evidence type="ECO:0000256" key="5">
    <source>
        <dbReference type="ARBA" id="ARBA00023002"/>
    </source>
</evidence>
<accession>A0A5N0UQA5</accession>
<dbReference type="PANTHER" id="PTHR43161:SF9">
    <property type="entry name" value="SORBITOL DEHYDROGENASE"/>
    <property type="match status" value="1"/>
</dbReference>
<evidence type="ECO:0000313" key="8">
    <source>
        <dbReference type="EMBL" id="KAA9153439.1"/>
    </source>
</evidence>
<dbReference type="InterPro" id="IPR013154">
    <property type="entry name" value="ADH-like_N"/>
</dbReference>
<feature type="domain" description="Alcohol dehydrogenase-like N-terminal" evidence="7">
    <location>
        <begin position="26"/>
        <end position="122"/>
    </location>
</feature>
<gene>
    <name evidence="8" type="ORF">FPZ12_034415</name>
</gene>
<keyword evidence="9" id="KW-1185">Reference proteome</keyword>
<dbReference type="PANTHER" id="PTHR43161">
    <property type="entry name" value="SORBITOL DEHYDROGENASE"/>
    <property type="match status" value="1"/>
</dbReference>
<evidence type="ECO:0000313" key="9">
    <source>
        <dbReference type="Proteomes" id="UP000319769"/>
    </source>
</evidence>
<dbReference type="InterPro" id="IPR036291">
    <property type="entry name" value="NAD(P)-bd_dom_sf"/>
</dbReference>